<dbReference type="Proteomes" id="UP000477911">
    <property type="component" value="Unassembled WGS sequence"/>
</dbReference>
<accession>A0A6L7FYH6</accession>
<protein>
    <submittedName>
        <fullName evidence="1">Uncharacterized protein</fullName>
    </submittedName>
</protein>
<organism evidence="1 2">
    <name type="scientific">Pseudooceanicola albus</name>
    <dbReference type="NCBI Taxonomy" id="2692189"/>
    <lineage>
        <taxon>Bacteria</taxon>
        <taxon>Pseudomonadati</taxon>
        <taxon>Pseudomonadota</taxon>
        <taxon>Alphaproteobacteria</taxon>
        <taxon>Rhodobacterales</taxon>
        <taxon>Paracoccaceae</taxon>
        <taxon>Pseudooceanicola</taxon>
    </lineage>
</organism>
<evidence type="ECO:0000313" key="2">
    <source>
        <dbReference type="Proteomes" id="UP000477911"/>
    </source>
</evidence>
<dbReference type="EMBL" id="WUMU01000001">
    <property type="protein sequence ID" value="MXN16308.1"/>
    <property type="molecule type" value="Genomic_DNA"/>
</dbReference>
<dbReference type="AlphaFoldDB" id="A0A6L7FYH6"/>
<dbReference type="RefSeq" id="WP_160890856.1">
    <property type="nucleotide sequence ID" value="NZ_WUMU01000001.1"/>
</dbReference>
<reference evidence="1 2" key="1">
    <citation type="submission" date="2019-12" db="EMBL/GenBank/DDBJ databases">
        <authorList>
            <person name="Li M."/>
        </authorList>
    </citation>
    <scope>NUCLEOTIDE SEQUENCE [LARGE SCALE GENOMIC DNA]</scope>
    <source>
        <strain evidence="1 2">GBMRC 2024</strain>
    </source>
</reference>
<gene>
    <name evidence="1" type="ORF">GR170_00560</name>
</gene>
<proteinExistence type="predicted"/>
<keyword evidence="2" id="KW-1185">Reference proteome</keyword>
<comment type="caution">
    <text evidence="1">The sequence shown here is derived from an EMBL/GenBank/DDBJ whole genome shotgun (WGS) entry which is preliminary data.</text>
</comment>
<evidence type="ECO:0000313" key="1">
    <source>
        <dbReference type="EMBL" id="MXN16308.1"/>
    </source>
</evidence>
<name>A0A6L7FYH6_9RHOB</name>
<sequence>MTIPATSDDLKAYLRRQLGPNADEVLLDCLAVAILRRHAEAPELAEAEMHKLLGLLYADLMLHRAS</sequence>